<dbReference type="AlphaFoldDB" id="W1ND50"/>
<comment type="caution">
    <text evidence="13">The sequence shown here is derived from an EMBL/GenBank/DDBJ whole genome shotgun (WGS) entry which is preliminary data.</text>
</comment>
<evidence type="ECO:0000256" key="2">
    <source>
        <dbReference type="ARBA" id="ARBA00008683"/>
    </source>
</evidence>
<evidence type="ECO:0000256" key="5">
    <source>
        <dbReference type="ARBA" id="ARBA00022692"/>
    </source>
</evidence>
<evidence type="ECO:0000256" key="6">
    <source>
        <dbReference type="ARBA" id="ARBA00022801"/>
    </source>
</evidence>
<keyword evidence="7" id="KW-0720">Serine protease</keyword>
<dbReference type="PANTHER" id="PTHR42987:SF4">
    <property type="entry name" value="PROTEASE SOHB-RELATED"/>
    <property type="match status" value="1"/>
</dbReference>
<comment type="similarity">
    <text evidence="2">Belongs to the peptidase S49 family.</text>
</comment>
<evidence type="ECO:0000256" key="10">
    <source>
        <dbReference type="SAM" id="MobiDB-lite"/>
    </source>
</evidence>
<evidence type="ECO:0008006" key="15">
    <source>
        <dbReference type="Google" id="ProtNLM"/>
    </source>
</evidence>
<dbReference type="Pfam" id="PF08496">
    <property type="entry name" value="Peptidase_S49_N"/>
    <property type="match status" value="1"/>
</dbReference>
<evidence type="ECO:0000313" key="14">
    <source>
        <dbReference type="Proteomes" id="UP000019113"/>
    </source>
</evidence>
<evidence type="ECO:0000256" key="4">
    <source>
        <dbReference type="ARBA" id="ARBA00022670"/>
    </source>
</evidence>
<dbReference type="InterPro" id="IPR047272">
    <property type="entry name" value="S49_SppA_C"/>
</dbReference>
<dbReference type="eggNOG" id="COG0616">
    <property type="taxonomic scope" value="Bacteria"/>
</dbReference>
<dbReference type="EMBL" id="AVBC01000014">
    <property type="protein sequence ID" value="ERL52985.1"/>
    <property type="molecule type" value="Genomic_DNA"/>
</dbReference>
<organism evidence="13 14">
    <name type="scientific">Halomonas huangheensis</name>
    <dbReference type="NCBI Taxonomy" id="1178482"/>
    <lineage>
        <taxon>Bacteria</taxon>
        <taxon>Pseudomonadati</taxon>
        <taxon>Pseudomonadota</taxon>
        <taxon>Gammaproteobacteria</taxon>
        <taxon>Oceanospirillales</taxon>
        <taxon>Halomonadaceae</taxon>
        <taxon>Halomonas</taxon>
    </lineage>
</organism>
<evidence type="ECO:0000313" key="13">
    <source>
        <dbReference type="EMBL" id="ERL52985.1"/>
    </source>
</evidence>
<keyword evidence="8" id="KW-1133">Transmembrane helix</keyword>
<keyword evidence="6" id="KW-0378">Hydrolase</keyword>
<dbReference type="Proteomes" id="UP000019113">
    <property type="component" value="Unassembled WGS sequence"/>
</dbReference>
<dbReference type="NCBIfam" id="NF008745">
    <property type="entry name" value="PRK11778.1"/>
    <property type="match status" value="1"/>
</dbReference>
<name>W1ND50_9GAMM</name>
<accession>W1ND50</accession>
<evidence type="ECO:0000256" key="1">
    <source>
        <dbReference type="ARBA" id="ARBA00004236"/>
    </source>
</evidence>
<dbReference type="GO" id="GO:0005886">
    <property type="term" value="C:plasma membrane"/>
    <property type="evidence" value="ECO:0007669"/>
    <property type="project" value="UniProtKB-SubCell"/>
</dbReference>
<dbReference type="Gene3D" id="6.20.330.10">
    <property type="match status" value="1"/>
</dbReference>
<dbReference type="GO" id="GO:0006508">
    <property type="term" value="P:proteolysis"/>
    <property type="evidence" value="ECO:0007669"/>
    <property type="project" value="UniProtKB-KW"/>
</dbReference>
<keyword evidence="4" id="KW-0645">Protease</keyword>
<comment type="subcellular location">
    <subcellularLocation>
        <location evidence="1">Cell membrane</location>
    </subcellularLocation>
</comment>
<feature type="domain" description="Peptidase S49" evidence="11">
    <location>
        <begin position="147"/>
        <end position="292"/>
    </location>
</feature>
<dbReference type="InterPro" id="IPR002142">
    <property type="entry name" value="Peptidase_S49"/>
</dbReference>
<dbReference type="RefSeq" id="WP_021817613.1">
    <property type="nucleotide sequence ID" value="NZ_CP013106.1"/>
</dbReference>
<evidence type="ECO:0000256" key="7">
    <source>
        <dbReference type="ARBA" id="ARBA00022825"/>
    </source>
</evidence>
<proteinExistence type="inferred from homology"/>
<gene>
    <name evidence="13" type="ORF">BJB45_17040</name>
</gene>
<dbReference type="InterPro" id="IPR013703">
    <property type="entry name" value="Peptidase_S49_N_proteobac"/>
</dbReference>
<evidence type="ECO:0000259" key="12">
    <source>
        <dbReference type="Pfam" id="PF08496"/>
    </source>
</evidence>
<keyword evidence="14" id="KW-1185">Reference proteome</keyword>
<keyword evidence="5" id="KW-0812">Transmembrane</keyword>
<dbReference type="InterPro" id="IPR029045">
    <property type="entry name" value="ClpP/crotonase-like_dom_sf"/>
</dbReference>
<evidence type="ECO:0000256" key="3">
    <source>
        <dbReference type="ARBA" id="ARBA00022475"/>
    </source>
</evidence>
<sequence length="337" mass="37418">MGTFLVQLLSVAVVVTIATLVILRARGAGRRSGTTRLRITDLGRQHEQRQQKLSMIDMPARARRRLARRMKRDERRQSRTGKGTPSTTWVLDFHGNIKASGVTRLAQEISLLLPVVGSQDEVVLRLESPGGLVHAYGLAAAELDRLREAGLSTTVCVDKVAASGGYLMACNADRIRVAPFAVIGSIGVVAQVPNVHRLLQRHDVDVELHTAGRFKRTLTVLGENTEEGREKFRDDLESTHDKFKQYVAARRPQLDIESVATGEIWYGQEAVTRGLADDVGTSEAYLMEAMKKGRVIAVGLEAERSLTSRIGVGSARLVDHLWERLEERLDAARWERR</sequence>
<dbReference type="Gene3D" id="3.90.226.10">
    <property type="entry name" value="2-enoyl-CoA Hydratase, Chain A, domain 1"/>
    <property type="match status" value="1"/>
</dbReference>
<evidence type="ECO:0000256" key="8">
    <source>
        <dbReference type="ARBA" id="ARBA00022989"/>
    </source>
</evidence>
<dbReference type="CDD" id="cd07023">
    <property type="entry name" value="S49_Sppa_N_C"/>
    <property type="match status" value="1"/>
</dbReference>
<dbReference type="PATRIC" id="fig|1178482.3.peg.671"/>
<feature type="region of interest" description="Disordered" evidence="10">
    <location>
        <begin position="66"/>
        <end position="86"/>
    </location>
</feature>
<protein>
    <recommendedName>
        <fullName evidence="15">Peptidase</fullName>
    </recommendedName>
</protein>
<dbReference type="GO" id="GO:0004252">
    <property type="term" value="F:serine-type endopeptidase activity"/>
    <property type="evidence" value="ECO:0007669"/>
    <property type="project" value="InterPro"/>
</dbReference>
<dbReference type="STRING" id="1178482.AR456_09665"/>
<evidence type="ECO:0000256" key="9">
    <source>
        <dbReference type="ARBA" id="ARBA00023136"/>
    </source>
</evidence>
<dbReference type="PANTHER" id="PTHR42987">
    <property type="entry name" value="PEPTIDASE S49"/>
    <property type="match status" value="1"/>
</dbReference>
<dbReference type="SUPFAM" id="SSF52096">
    <property type="entry name" value="ClpP/crotonase"/>
    <property type="match status" value="1"/>
</dbReference>
<keyword evidence="3" id="KW-1003">Cell membrane</keyword>
<feature type="domain" description="Peptidase S49 N-terminal proteobacteria" evidence="12">
    <location>
        <begin position="2"/>
        <end position="143"/>
    </location>
</feature>
<reference evidence="13 14" key="1">
    <citation type="submission" date="2013-08" db="EMBL/GenBank/DDBJ databases">
        <title>draft genome of Halomonas huanghegensis, strain BJGMM-B45T.</title>
        <authorList>
            <person name="Miao C."/>
            <person name="Wan Y."/>
            <person name="Jin W."/>
        </authorList>
    </citation>
    <scope>NUCLEOTIDE SEQUENCE [LARGE SCALE GENOMIC DNA]</scope>
    <source>
        <strain evidence="13 14">BJGMM-B45</strain>
    </source>
</reference>
<evidence type="ECO:0000259" key="11">
    <source>
        <dbReference type="Pfam" id="PF01343"/>
    </source>
</evidence>
<keyword evidence="9" id="KW-0472">Membrane</keyword>
<dbReference type="Pfam" id="PF01343">
    <property type="entry name" value="Peptidase_S49"/>
    <property type="match status" value="1"/>
</dbReference>